<dbReference type="InterPro" id="IPR023214">
    <property type="entry name" value="HAD_sf"/>
</dbReference>
<dbReference type="EMBL" id="JBCLYO010000019">
    <property type="protein sequence ID" value="KAL0080792.1"/>
    <property type="molecule type" value="Genomic_DNA"/>
</dbReference>
<dbReference type="InterPro" id="IPR036412">
    <property type="entry name" value="HAD-like_sf"/>
</dbReference>
<keyword evidence="1" id="KW-0378">Hydrolase</keyword>
<dbReference type="PANTHER" id="PTHR14269">
    <property type="entry name" value="CDP-DIACYLGLYCEROL--GLYCEROL-3-PHOSPHATE 3-PHOSPHATIDYLTRANSFERASE-RELATED"/>
    <property type="match status" value="1"/>
</dbReference>
<dbReference type="Pfam" id="PF13242">
    <property type="entry name" value="Hydrolase_like"/>
    <property type="match status" value="1"/>
</dbReference>
<dbReference type="Pfam" id="PF13344">
    <property type="entry name" value="Hydrolase_6"/>
    <property type="match status" value="1"/>
</dbReference>
<comment type="caution">
    <text evidence="1">The sequence shown here is derived from an EMBL/GenBank/DDBJ whole genome shotgun (WGS) entry which is preliminary data.</text>
</comment>
<protein>
    <submittedName>
        <fullName evidence="1">HAD hydrolase</fullName>
    </submittedName>
</protein>
<dbReference type="GO" id="GO:0016787">
    <property type="term" value="F:hydrolase activity"/>
    <property type="evidence" value="ECO:0007669"/>
    <property type="project" value="UniProtKB-KW"/>
</dbReference>
<dbReference type="NCBIfam" id="TIGR01460">
    <property type="entry name" value="HAD-SF-IIA"/>
    <property type="match status" value="1"/>
</dbReference>
<evidence type="ECO:0000313" key="2">
    <source>
        <dbReference type="Proteomes" id="UP001448207"/>
    </source>
</evidence>
<dbReference type="Proteomes" id="UP001448207">
    <property type="component" value="Unassembled WGS sequence"/>
</dbReference>
<dbReference type="NCBIfam" id="TIGR01456">
    <property type="entry name" value="CECR5"/>
    <property type="match status" value="1"/>
</dbReference>
<dbReference type="SUPFAM" id="SSF56784">
    <property type="entry name" value="HAD-like"/>
    <property type="match status" value="1"/>
</dbReference>
<reference evidence="1 2" key="1">
    <citation type="submission" date="2024-04" db="EMBL/GenBank/DDBJ databases">
        <title>Symmetric and asymmetric DNA N6-adenine methylation regulates different biological responses in Mucorales.</title>
        <authorList>
            <consortium name="Lawrence Berkeley National Laboratory"/>
            <person name="Lax C."/>
            <person name="Mondo S.J."/>
            <person name="Osorio-Concepcion M."/>
            <person name="Muszewska A."/>
            <person name="Corrochano-Luque M."/>
            <person name="Gutierrez G."/>
            <person name="Riley R."/>
            <person name="Lipzen A."/>
            <person name="Guo J."/>
            <person name="Hundley H."/>
            <person name="Amirebrahimi M."/>
            <person name="Ng V."/>
            <person name="Lorenzo-Gutierrez D."/>
            <person name="Binder U."/>
            <person name="Yang J."/>
            <person name="Song Y."/>
            <person name="Canovas D."/>
            <person name="Navarro E."/>
            <person name="Freitag M."/>
            <person name="Gabaldon T."/>
            <person name="Grigoriev I.V."/>
            <person name="Corrochano L.M."/>
            <person name="Nicolas F.E."/>
            <person name="Garre V."/>
        </authorList>
    </citation>
    <scope>NUCLEOTIDE SEQUENCE [LARGE SCALE GENOMIC DNA]</scope>
    <source>
        <strain evidence="1 2">L51</strain>
    </source>
</reference>
<organism evidence="1 2">
    <name type="scientific">Phycomyces blakesleeanus</name>
    <dbReference type="NCBI Taxonomy" id="4837"/>
    <lineage>
        <taxon>Eukaryota</taxon>
        <taxon>Fungi</taxon>
        <taxon>Fungi incertae sedis</taxon>
        <taxon>Mucoromycota</taxon>
        <taxon>Mucoromycotina</taxon>
        <taxon>Mucoromycetes</taxon>
        <taxon>Mucorales</taxon>
        <taxon>Phycomycetaceae</taxon>
        <taxon>Phycomyces</taxon>
    </lineage>
</organism>
<dbReference type="InterPro" id="IPR006353">
    <property type="entry name" value="HAD-SF_hydro_IIA_CECR5"/>
</dbReference>
<keyword evidence="2" id="KW-1185">Reference proteome</keyword>
<sequence>MFVFQQVLKRKPFVGSQTVRTFVSATMKPNYAFAFDIDGVLIKGKQTIPEAKRALRLLNGDNAAKRHVPFVLLTNGGGVTEAKKAEQISQMLDIEIRPEQVILSHSPMRLLVEKYKDKQVLIVGGVGNSCRDVAKGYGFENILTPDDIQQWNPSVWPFTPPKFDNPVKHDVPKMPIDAVMMFHDARDWGRDLQIVLDAVCAQNGVIGTQKIDFTAQQIPLYFSNNDIIWSTDFPAPRLGQGSFKVALEQLYETLTEQKLRSTSFGKPHGTTYAYAEHVIKNLSPGGCAEDTKPRVYAVGDNPAADIKGANAYGWTSILVRTGVFTEPGNSSIYPADAVCKHVQEAVEWAIDQEENRANGTL</sequence>
<evidence type="ECO:0000313" key="1">
    <source>
        <dbReference type="EMBL" id="KAL0080792.1"/>
    </source>
</evidence>
<name>A0ABR3ASK1_PHYBL</name>
<proteinExistence type="predicted"/>
<accession>A0ABR3ASK1</accession>
<dbReference type="InterPro" id="IPR006357">
    <property type="entry name" value="HAD-SF_hydro_IIA"/>
</dbReference>
<gene>
    <name evidence="1" type="ORF">J3Q64DRAFT_1757545</name>
</gene>
<dbReference type="Gene3D" id="3.40.50.1000">
    <property type="entry name" value="HAD superfamily/HAD-like"/>
    <property type="match status" value="2"/>
</dbReference>
<dbReference type="PANTHER" id="PTHR14269:SF4">
    <property type="entry name" value="CAT EYE SYNDROME CRITICAL REGION PROTEIN 5"/>
    <property type="match status" value="1"/>
</dbReference>
<dbReference type="InterPro" id="IPR050324">
    <property type="entry name" value="CDP-alcohol_PTase-I"/>
</dbReference>